<dbReference type="STRING" id="1185876.BN8_00072"/>
<dbReference type="CDD" id="cd04793">
    <property type="entry name" value="LanC"/>
    <property type="match status" value="1"/>
</dbReference>
<feature type="binding site" evidence="1">
    <location>
        <position position="317"/>
    </location>
    <ligand>
        <name>Zn(2+)</name>
        <dbReference type="ChEBI" id="CHEBI:29105"/>
    </ligand>
</feature>
<protein>
    <submittedName>
        <fullName evidence="2">Lanthionine synthetase C family protein</fullName>
    </submittedName>
</protein>
<sequence length="407" mass="45468">MRYEIETLMINVNSLAVETLLDRIHTHIVAQPIDGDTSLVGGQMGFALFEAYYQRHFGLTSDDHLWDRISACLHAVETGNLQQSFAYGVAGVAWGFLHLYNQGLLQDDHLDAQYIVEDLDEGLFESAMQLISEGDYDYLHRGLGAGPYFLERTPSATIAGYVEQLVGQLAQVAVRFPNGDVAWKFLNFNKFDQTNAFLYNLGLSHGSASIVALLSLFYERGYARTLCRELIEGNLQWMWRVRNKNSVSIFPNIIADSADDQKSPLGWCYGDLGIANAFWLAGEKLGRPDWQTLAVQTIHKAATRRGDDAHISDGGICHGAGGVSYLFRRFAHRTNRPLLNEAADYWFEQLLTYAGSEGTDDVFLSFNTREKSYQSNVSLLDGEAGIGLVLLSELGGQTHWDRFLLLS</sequence>
<evidence type="ECO:0000313" key="2">
    <source>
        <dbReference type="EMBL" id="CCH51158.1"/>
    </source>
</evidence>
<dbReference type="Proteomes" id="UP000009309">
    <property type="component" value="Unassembled WGS sequence"/>
</dbReference>
<keyword evidence="3" id="KW-1185">Reference proteome</keyword>
<feature type="binding site" evidence="1">
    <location>
        <position position="318"/>
    </location>
    <ligand>
        <name>Zn(2+)</name>
        <dbReference type="ChEBI" id="CHEBI:29105"/>
    </ligand>
</feature>
<dbReference type="AlphaFoldDB" id="I2GB84"/>
<evidence type="ECO:0000313" key="3">
    <source>
        <dbReference type="Proteomes" id="UP000009309"/>
    </source>
</evidence>
<keyword evidence="1" id="KW-0479">Metal-binding</keyword>
<dbReference type="PRINTS" id="PR01950">
    <property type="entry name" value="LANCSUPER"/>
</dbReference>
<gene>
    <name evidence="2" type="ORF">BN8_00072</name>
</gene>
<feature type="binding site" evidence="1">
    <location>
        <position position="268"/>
    </location>
    <ligand>
        <name>Zn(2+)</name>
        <dbReference type="ChEBI" id="CHEBI:29105"/>
    </ligand>
</feature>
<dbReference type="PRINTS" id="PR01955">
    <property type="entry name" value="LANCFRANKIA"/>
</dbReference>
<dbReference type="SMART" id="SM01260">
    <property type="entry name" value="LANC_like"/>
    <property type="match status" value="1"/>
</dbReference>
<dbReference type="InterPro" id="IPR033889">
    <property type="entry name" value="LanC"/>
</dbReference>
<dbReference type="GO" id="GO:0046872">
    <property type="term" value="F:metal ion binding"/>
    <property type="evidence" value="ECO:0007669"/>
    <property type="project" value="UniProtKB-KW"/>
</dbReference>
<dbReference type="Gene3D" id="1.50.10.20">
    <property type="match status" value="1"/>
</dbReference>
<proteinExistence type="predicted"/>
<accession>I2GB84</accession>
<reference evidence="2 3" key="1">
    <citation type="journal article" date="2012" name="J. Bacteriol.">
        <title>Genome Sequence of the Filamentous Bacterium Fibrisoma limi BUZ 3T.</title>
        <authorList>
            <person name="Filippini M."/>
            <person name="Qi W."/>
            <person name="Jaenicke S."/>
            <person name="Goesmann A."/>
            <person name="Smits T.H."/>
            <person name="Bagheri H.C."/>
        </authorList>
    </citation>
    <scope>NUCLEOTIDE SEQUENCE [LARGE SCALE GENOMIC DNA]</scope>
    <source>
        <strain evidence="3">BUZ 3T</strain>
    </source>
</reference>
<dbReference type="eggNOG" id="COG4403">
    <property type="taxonomic scope" value="Bacteria"/>
</dbReference>
<dbReference type="EMBL" id="CAIT01000003">
    <property type="protein sequence ID" value="CCH51158.1"/>
    <property type="molecule type" value="Genomic_DNA"/>
</dbReference>
<dbReference type="Pfam" id="PF05147">
    <property type="entry name" value="LANC_like"/>
    <property type="match status" value="1"/>
</dbReference>
<keyword evidence="1" id="KW-0862">Zinc</keyword>
<organism evidence="2 3">
    <name type="scientific">Fibrisoma limi BUZ 3</name>
    <dbReference type="NCBI Taxonomy" id="1185876"/>
    <lineage>
        <taxon>Bacteria</taxon>
        <taxon>Pseudomonadati</taxon>
        <taxon>Bacteroidota</taxon>
        <taxon>Cytophagia</taxon>
        <taxon>Cytophagales</taxon>
        <taxon>Spirosomataceae</taxon>
        <taxon>Fibrisoma</taxon>
    </lineage>
</organism>
<dbReference type="GO" id="GO:0031179">
    <property type="term" value="P:peptide modification"/>
    <property type="evidence" value="ECO:0007669"/>
    <property type="project" value="InterPro"/>
</dbReference>
<dbReference type="SUPFAM" id="SSF158745">
    <property type="entry name" value="LanC-like"/>
    <property type="match status" value="1"/>
</dbReference>
<comment type="caution">
    <text evidence="2">The sequence shown here is derived from an EMBL/GenBank/DDBJ whole genome shotgun (WGS) entry which is preliminary data.</text>
</comment>
<dbReference type="InterPro" id="IPR007822">
    <property type="entry name" value="LANC-like"/>
</dbReference>
<name>I2GB84_9BACT</name>
<evidence type="ECO:0000256" key="1">
    <source>
        <dbReference type="PIRSR" id="PIRSR607822-1"/>
    </source>
</evidence>